<keyword evidence="1" id="KW-0489">Methyltransferase</keyword>
<name>X1MEN1_9ZZZZ</name>
<dbReference type="InterPro" id="IPR001091">
    <property type="entry name" value="RM_Methyltransferase"/>
</dbReference>
<evidence type="ECO:0000256" key="2">
    <source>
        <dbReference type="ARBA" id="ARBA00022679"/>
    </source>
</evidence>
<evidence type="ECO:0000313" key="4">
    <source>
        <dbReference type="EMBL" id="GAI04834.1"/>
    </source>
</evidence>
<organism evidence="4">
    <name type="scientific">marine sediment metagenome</name>
    <dbReference type="NCBI Taxonomy" id="412755"/>
    <lineage>
        <taxon>unclassified sequences</taxon>
        <taxon>metagenomes</taxon>
        <taxon>ecological metagenomes</taxon>
    </lineage>
</organism>
<dbReference type="InterPro" id="IPR002941">
    <property type="entry name" value="DNA_methylase_N4/N6"/>
</dbReference>
<dbReference type="GO" id="GO:0003677">
    <property type="term" value="F:DNA binding"/>
    <property type="evidence" value="ECO:0007669"/>
    <property type="project" value="InterPro"/>
</dbReference>
<gene>
    <name evidence="4" type="ORF">S06H3_11990</name>
</gene>
<evidence type="ECO:0000256" key="1">
    <source>
        <dbReference type="ARBA" id="ARBA00022603"/>
    </source>
</evidence>
<dbReference type="GO" id="GO:0032259">
    <property type="term" value="P:methylation"/>
    <property type="evidence" value="ECO:0007669"/>
    <property type="project" value="UniProtKB-KW"/>
</dbReference>
<dbReference type="Pfam" id="PF01555">
    <property type="entry name" value="N6_N4_Mtase"/>
    <property type="match status" value="1"/>
</dbReference>
<comment type="caution">
    <text evidence="4">The sequence shown here is derived from an EMBL/GenBank/DDBJ whole genome shotgun (WGS) entry which is preliminary data.</text>
</comment>
<dbReference type="Gene3D" id="3.40.50.150">
    <property type="entry name" value="Vaccinia Virus protein VP39"/>
    <property type="match status" value="1"/>
</dbReference>
<proteinExistence type="predicted"/>
<keyword evidence="2" id="KW-0808">Transferase</keyword>
<protein>
    <recommendedName>
        <fullName evidence="3">DNA methylase N-4/N-6 domain-containing protein</fullName>
    </recommendedName>
</protein>
<evidence type="ECO:0000259" key="3">
    <source>
        <dbReference type="Pfam" id="PF01555"/>
    </source>
</evidence>
<accession>X1MEN1</accession>
<dbReference type="SUPFAM" id="SSF53335">
    <property type="entry name" value="S-adenosyl-L-methionine-dependent methyltransferases"/>
    <property type="match status" value="1"/>
</dbReference>
<dbReference type="PRINTS" id="PR00508">
    <property type="entry name" value="S21N4MTFRASE"/>
</dbReference>
<dbReference type="GO" id="GO:0008170">
    <property type="term" value="F:N-methyltransferase activity"/>
    <property type="evidence" value="ECO:0007669"/>
    <property type="project" value="InterPro"/>
</dbReference>
<dbReference type="InterPro" id="IPR029063">
    <property type="entry name" value="SAM-dependent_MTases_sf"/>
</dbReference>
<sequence length="89" mass="10158">MILDVYSDPGDTVVDPFGGSGTVPFIAKKMGRRSVMFETKEEYCETSRIRLCQQVFDWDRKSKGIQTNLLEVIDERGNEEVVKPPPDNF</sequence>
<dbReference type="EMBL" id="BARV01005892">
    <property type="protein sequence ID" value="GAI04834.1"/>
    <property type="molecule type" value="Genomic_DNA"/>
</dbReference>
<feature type="domain" description="DNA methylase N-4/N-6" evidence="3">
    <location>
        <begin position="2"/>
        <end position="47"/>
    </location>
</feature>
<reference evidence="4" key="1">
    <citation type="journal article" date="2014" name="Front. Microbiol.">
        <title>High frequency of phylogenetically diverse reductive dehalogenase-homologous genes in deep subseafloor sedimentary metagenomes.</title>
        <authorList>
            <person name="Kawai M."/>
            <person name="Futagami T."/>
            <person name="Toyoda A."/>
            <person name="Takaki Y."/>
            <person name="Nishi S."/>
            <person name="Hori S."/>
            <person name="Arai W."/>
            <person name="Tsubouchi T."/>
            <person name="Morono Y."/>
            <person name="Uchiyama I."/>
            <person name="Ito T."/>
            <person name="Fujiyama A."/>
            <person name="Inagaki F."/>
            <person name="Takami H."/>
        </authorList>
    </citation>
    <scope>NUCLEOTIDE SEQUENCE</scope>
    <source>
        <strain evidence="4">Expedition CK06-06</strain>
    </source>
</reference>
<dbReference type="AlphaFoldDB" id="X1MEN1"/>